<organism evidence="5 6">
    <name type="scientific">Allocoleopsis franciscana PCC 7113</name>
    <dbReference type="NCBI Taxonomy" id="1173027"/>
    <lineage>
        <taxon>Bacteria</taxon>
        <taxon>Bacillati</taxon>
        <taxon>Cyanobacteriota</taxon>
        <taxon>Cyanophyceae</taxon>
        <taxon>Coleofasciculales</taxon>
        <taxon>Coleofasciculaceae</taxon>
        <taxon>Allocoleopsis</taxon>
        <taxon>Allocoleopsis franciscana</taxon>
    </lineage>
</organism>
<dbReference type="STRING" id="1173027.Mic7113_3965"/>
<evidence type="ECO:0000313" key="5">
    <source>
        <dbReference type="EMBL" id="AFZ19672.1"/>
    </source>
</evidence>
<dbReference type="eggNOG" id="COG0300">
    <property type="taxonomic scope" value="Bacteria"/>
</dbReference>
<dbReference type="InterPro" id="IPR036291">
    <property type="entry name" value="NAD(P)-bd_dom_sf"/>
</dbReference>
<accession>K9WJI0</accession>
<evidence type="ECO:0000256" key="3">
    <source>
        <dbReference type="RuleBase" id="RU000363"/>
    </source>
</evidence>
<dbReference type="Gene3D" id="3.40.50.720">
    <property type="entry name" value="NAD(P)-binding Rossmann-like Domain"/>
    <property type="match status" value="1"/>
</dbReference>
<feature type="domain" description="Ketoreductase" evidence="4">
    <location>
        <begin position="10"/>
        <end position="191"/>
    </location>
</feature>
<dbReference type="OrthoDB" id="9775296at2"/>
<evidence type="ECO:0000313" key="6">
    <source>
        <dbReference type="Proteomes" id="UP000010471"/>
    </source>
</evidence>
<dbReference type="PRINTS" id="PR00081">
    <property type="entry name" value="GDHRDH"/>
</dbReference>
<dbReference type="PANTHER" id="PTHR44196:SF1">
    <property type="entry name" value="DEHYDROGENASE_REDUCTASE SDR FAMILY MEMBER 7B"/>
    <property type="match status" value="1"/>
</dbReference>
<comment type="similarity">
    <text evidence="1 3">Belongs to the short-chain dehydrogenases/reductases (SDR) family.</text>
</comment>
<dbReference type="AlphaFoldDB" id="K9WJI0"/>
<keyword evidence="6" id="KW-1185">Reference proteome</keyword>
<reference evidence="5 6" key="1">
    <citation type="submission" date="2012-06" db="EMBL/GenBank/DDBJ databases">
        <title>Finished chromosome of genome of Microcoleus sp. PCC 7113.</title>
        <authorList>
            <consortium name="US DOE Joint Genome Institute"/>
            <person name="Gugger M."/>
            <person name="Coursin T."/>
            <person name="Rippka R."/>
            <person name="Tandeau De Marsac N."/>
            <person name="Huntemann M."/>
            <person name="Wei C.-L."/>
            <person name="Han J."/>
            <person name="Detter J.C."/>
            <person name="Han C."/>
            <person name="Tapia R."/>
            <person name="Chen A."/>
            <person name="Kyrpides N."/>
            <person name="Mavromatis K."/>
            <person name="Markowitz V."/>
            <person name="Szeto E."/>
            <person name="Ivanova N."/>
            <person name="Pagani I."/>
            <person name="Pati A."/>
            <person name="Goodwin L."/>
            <person name="Nordberg H.P."/>
            <person name="Cantor M.N."/>
            <person name="Hua S.X."/>
            <person name="Woyke T."/>
            <person name="Kerfeld C.A."/>
        </authorList>
    </citation>
    <scope>NUCLEOTIDE SEQUENCE [LARGE SCALE GENOMIC DNA]</scope>
    <source>
        <strain evidence="5 6">PCC 7113</strain>
    </source>
</reference>
<dbReference type="HOGENOM" id="CLU_010194_2_9_3"/>
<dbReference type="Proteomes" id="UP000010471">
    <property type="component" value="Chromosome"/>
</dbReference>
<proteinExistence type="inferred from homology"/>
<sequence>MTQSPPLAEQVILITGASTGIGAALARRLAQQFLGIRLVLAARNQEKLQAVATDCEKVGAQVLVVATDLAQLEQVKALPQKAIDHFGRVDVLVNNAGYGQMGPMELISPEDAQRQFAVNFHAPLILSQALIPTLREQGGGRIINVSSLGGRVAFPAGGMYSPSKFALEALSDVMRMELGAFNIKVSVIEPGPVTTDFFSVAGGKVDLNIPEAGRKLYRAAIEGIKDIEQQTALLAWSSERVADVIIRALTSRHPRPRYVAATGGKMMLFLMRKLLPTPLVDLFWKRFYKIDQVEKEWKSLAQRVR</sequence>
<dbReference type="RefSeq" id="WP_015183809.1">
    <property type="nucleotide sequence ID" value="NC_019738.1"/>
</dbReference>
<name>K9WJI0_9CYAN</name>
<protein>
    <recommendedName>
        <fullName evidence="4">Ketoreductase domain-containing protein</fullName>
    </recommendedName>
</protein>
<gene>
    <name evidence="5" type="ORF">Mic7113_3965</name>
</gene>
<dbReference type="InterPro" id="IPR002347">
    <property type="entry name" value="SDR_fam"/>
</dbReference>
<dbReference type="EMBL" id="CP003630">
    <property type="protein sequence ID" value="AFZ19672.1"/>
    <property type="molecule type" value="Genomic_DNA"/>
</dbReference>
<dbReference type="GO" id="GO:0016020">
    <property type="term" value="C:membrane"/>
    <property type="evidence" value="ECO:0007669"/>
    <property type="project" value="TreeGrafter"/>
</dbReference>
<dbReference type="CDD" id="cd05374">
    <property type="entry name" value="17beta-HSD-like_SDR_c"/>
    <property type="match status" value="1"/>
</dbReference>
<dbReference type="GO" id="GO:0016491">
    <property type="term" value="F:oxidoreductase activity"/>
    <property type="evidence" value="ECO:0007669"/>
    <property type="project" value="UniProtKB-KW"/>
</dbReference>
<dbReference type="KEGG" id="mic:Mic7113_3965"/>
<evidence type="ECO:0000259" key="4">
    <source>
        <dbReference type="SMART" id="SM00822"/>
    </source>
</evidence>
<dbReference type="PANTHER" id="PTHR44196">
    <property type="entry name" value="DEHYDROGENASE/REDUCTASE SDR FAMILY MEMBER 7B"/>
    <property type="match status" value="1"/>
</dbReference>
<dbReference type="PRINTS" id="PR00080">
    <property type="entry name" value="SDRFAMILY"/>
</dbReference>
<dbReference type="SMART" id="SM00822">
    <property type="entry name" value="PKS_KR"/>
    <property type="match status" value="1"/>
</dbReference>
<evidence type="ECO:0000256" key="2">
    <source>
        <dbReference type="ARBA" id="ARBA00023002"/>
    </source>
</evidence>
<dbReference type="InterPro" id="IPR057326">
    <property type="entry name" value="KR_dom"/>
</dbReference>
<evidence type="ECO:0000256" key="1">
    <source>
        <dbReference type="ARBA" id="ARBA00006484"/>
    </source>
</evidence>
<dbReference type="SUPFAM" id="SSF51735">
    <property type="entry name" value="NAD(P)-binding Rossmann-fold domains"/>
    <property type="match status" value="1"/>
</dbReference>
<dbReference type="Pfam" id="PF00106">
    <property type="entry name" value="adh_short"/>
    <property type="match status" value="1"/>
</dbReference>
<keyword evidence="2" id="KW-0560">Oxidoreductase</keyword>